<evidence type="ECO:0000256" key="5">
    <source>
        <dbReference type="ARBA" id="ARBA00024867"/>
    </source>
</evidence>
<evidence type="ECO:0000313" key="11">
    <source>
        <dbReference type="Proteomes" id="UP000006053"/>
    </source>
</evidence>
<dbReference type="InterPro" id="IPR016032">
    <property type="entry name" value="Sig_transdc_resp-reg_C-effctor"/>
</dbReference>
<keyword evidence="2" id="KW-0805">Transcription regulation</keyword>
<keyword evidence="3 7" id="KW-0238">DNA-binding</keyword>
<name>I4AEH3_DESDJ</name>
<dbReference type="Pfam" id="PF00486">
    <property type="entry name" value="Trans_reg_C"/>
    <property type="match status" value="1"/>
</dbReference>
<feature type="domain" description="OmpR/PhoB-type" evidence="9">
    <location>
        <begin position="131"/>
        <end position="229"/>
    </location>
</feature>
<dbReference type="EMBL" id="CP003348">
    <property type="protein sequence ID" value="AFM02358.1"/>
    <property type="molecule type" value="Genomic_DNA"/>
</dbReference>
<dbReference type="HOGENOM" id="CLU_000445_30_4_9"/>
<evidence type="ECO:0000256" key="2">
    <source>
        <dbReference type="ARBA" id="ARBA00023015"/>
    </source>
</evidence>
<evidence type="ECO:0000259" key="8">
    <source>
        <dbReference type="PROSITE" id="PS50110"/>
    </source>
</evidence>
<dbReference type="PROSITE" id="PS51755">
    <property type="entry name" value="OMPR_PHOB"/>
    <property type="match status" value="1"/>
</dbReference>
<dbReference type="eggNOG" id="COG0745">
    <property type="taxonomic scope" value="Bacteria"/>
</dbReference>
<dbReference type="Gene3D" id="1.10.10.10">
    <property type="entry name" value="Winged helix-like DNA-binding domain superfamily/Winged helix DNA-binding domain"/>
    <property type="match status" value="1"/>
</dbReference>
<dbReference type="SUPFAM" id="SSF52172">
    <property type="entry name" value="CheY-like"/>
    <property type="match status" value="1"/>
</dbReference>
<proteinExistence type="predicted"/>
<dbReference type="Gene3D" id="3.40.50.2300">
    <property type="match status" value="1"/>
</dbReference>
<dbReference type="SMART" id="SM00448">
    <property type="entry name" value="REC"/>
    <property type="match status" value="1"/>
</dbReference>
<dbReference type="Proteomes" id="UP000006053">
    <property type="component" value="Chromosome"/>
</dbReference>
<dbReference type="Gene3D" id="6.10.250.690">
    <property type="match status" value="1"/>
</dbReference>
<gene>
    <name evidence="10" type="ordered locus">Desde_4097</name>
</gene>
<dbReference type="GO" id="GO:0006355">
    <property type="term" value="P:regulation of DNA-templated transcription"/>
    <property type="evidence" value="ECO:0007669"/>
    <property type="project" value="InterPro"/>
</dbReference>
<sequence length="229" mass="26024">MIILSKKVLIAEDEPKILRFMRANLEVSNYVVYTAGDGEDALRKYEQFLPDIILLDIMLPKLEGYQVLREIRQFSDVPVILISAKQNVSDKVKGLELGADDYIVKPFDITEMLARVKAVLKRTMTDKPDKNPDMVIGSLMISLGTHTVKVNSVDIKLTPTEYKLLVLLAKDRGCVLTHTDLLTKIWGAQYSEETHYVRVCIARIRQKIDIPEGQPGYIHTVQMVGYMML</sequence>
<organism evidence="10 11">
    <name type="scientific">Desulfitobacterium dehalogenans (strain ATCC 51507 / DSM 9161 / JW/IU-DC1)</name>
    <dbReference type="NCBI Taxonomy" id="756499"/>
    <lineage>
        <taxon>Bacteria</taxon>
        <taxon>Bacillati</taxon>
        <taxon>Bacillota</taxon>
        <taxon>Clostridia</taxon>
        <taxon>Eubacteriales</taxon>
        <taxon>Desulfitobacteriaceae</taxon>
        <taxon>Desulfitobacterium</taxon>
    </lineage>
</organism>
<keyword evidence="11" id="KW-1185">Reference proteome</keyword>
<keyword evidence="4" id="KW-0804">Transcription</keyword>
<evidence type="ECO:0000256" key="3">
    <source>
        <dbReference type="ARBA" id="ARBA00023125"/>
    </source>
</evidence>
<dbReference type="InterPro" id="IPR011006">
    <property type="entry name" value="CheY-like_superfamily"/>
</dbReference>
<dbReference type="GO" id="GO:0000156">
    <property type="term" value="F:phosphorelay response regulator activity"/>
    <property type="evidence" value="ECO:0007669"/>
    <property type="project" value="TreeGrafter"/>
</dbReference>
<dbReference type="SUPFAM" id="SSF46894">
    <property type="entry name" value="C-terminal effector domain of the bipartite response regulators"/>
    <property type="match status" value="1"/>
</dbReference>
<evidence type="ECO:0000256" key="6">
    <source>
        <dbReference type="PROSITE-ProRule" id="PRU00169"/>
    </source>
</evidence>
<evidence type="ECO:0000313" key="10">
    <source>
        <dbReference type="EMBL" id="AFM02358.1"/>
    </source>
</evidence>
<reference evidence="10 11" key="2">
    <citation type="journal article" date="2015" name="J. Bacteriol.">
        <title>Genomic, proteomic, and biochemical analysis of the organohalide respiratory pathway in Desulfitobacterium dehalogenans.</title>
        <authorList>
            <person name="Kruse T."/>
            <person name="van de Pas B.A."/>
            <person name="Atteia A."/>
            <person name="Krab K."/>
            <person name="Hagen W.R."/>
            <person name="Goodwin L."/>
            <person name="Chain P."/>
            <person name="Boeren S."/>
            <person name="Maphosa F."/>
            <person name="Schraa G."/>
            <person name="de Vos W.M."/>
            <person name="van der Oost J."/>
            <person name="Smidt H."/>
            <person name="Stams A.J."/>
        </authorList>
    </citation>
    <scope>NUCLEOTIDE SEQUENCE [LARGE SCALE GENOMIC DNA]</scope>
    <source>
        <strain evidence="11">ATCC 51507 / DSM 9161 / JW/IU-DC1</strain>
    </source>
</reference>
<dbReference type="GO" id="GO:0000976">
    <property type="term" value="F:transcription cis-regulatory region binding"/>
    <property type="evidence" value="ECO:0007669"/>
    <property type="project" value="TreeGrafter"/>
</dbReference>
<comment type="function">
    <text evidence="5">May play the central regulatory role in sporulation. It may be an element of the effector pathway responsible for the activation of sporulation genes in response to nutritional stress. Spo0A may act in concert with spo0H (a sigma factor) to control the expression of some genes that are critical to the sporulation process.</text>
</comment>
<dbReference type="STRING" id="756499.Desde_4097"/>
<evidence type="ECO:0000256" key="7">
    <source>
        <dbReference type="PROSITE-ProRule" id="PRU01091"/>
    </source>
</evidence>
<evidence type="ECO:0000259" key="9">
    <source>
        <dbReference type="PROSITE" id="PS51755"/>
    </source>
</evidence>
<dbReference type="AlphaFoldDB" id="I4AEH3"/>
<dbReference type="PROSITE" id="PS50110">
    <property type="entry name" value="RESPONSE_REGULATORY"/>
    <property type="match status" value="1"/>
</dbReference>
<protein>
    <recommendedName>
        <fullName evidence="1">Stage 0 sporulation protein A homolog</fullName>
    </recommendedName>
</protein>
<reference evidence="11" key="1">
    <citation type="submission" date="2012-06" db="EMBL/GenBank/DDBJ databases">
        <title>Complete sequence of Desulfitobacterium dehalogenans ATCC 51507.</title>
        <authorList>
            <person name="Lucas S."/>
            <person name="Han J."/>
            <person name="Lapidus A."/>
            <person name="Cheng J.-F."/>
            <person name="Goodwin L."/>
            <person name="Pitluck S."/>
            <person name="Peters L."/>
            <person name="Ovchinnikova G."/>
            <person name="Teshima H."/>
            <person name="Detter J.C."/>
            <person name="Han C."/>
            <person name="Tapia R."/>
            <person name="Land M."/>
            <person name="Hauser L."/>
            <person name="Kyrpides N."/>
            <person name="Ivanova N."/>
            <person name="Pagani I."/>
            <person name="Kruse T."/>
            <person name="de Vos W.M."/>
            <person name="Smidt H."/>
            <person name="Woyke T."/>
        </authorList>
    </citation>
    <scope>NUCLEOTIDE SEQUENCE [LARGE SCALE GENOMIC DNA]</scope>
    <source>
        <strain evidence="11">ATCC 51507 / DSM 9161 / JW/IU-DC1</strain>
    </source>
</reference>
<dbReference type="CDD" id="cd17574">
    <property type="entry name" value="REC_OmpR"/>
    <property type="match status" value="1"/>
</dbReference>
<dbReference type="PANTHER" id="PTHR48111">
    <property type="entry name" value="REGULATOR OF RPOS"/>
    <property type="match status" value="1"/>
</dbReference>
<dbReference type="GO" id="GO:0032993">
    <property type="term" value="C:protein-DNA complex"/>
    <property type="evidence" value="ECO:0007669"/>
    <property type="project" value="TreeGrafter"/>
</dbReference>
<evidence type="ECO:0000256" key="1">
    <source>
        <dbReference type="ARBA" id="ARBA00018672"/>
    </source>
</evidence>
<feature type="modified residue" description="4-aspartylphosphate" evidence="6">
    <location>
        <position position="56"/>
    </location>
</feature>
<dbReference type="SMART" id="SM00862">
    <property type="entry name" value="Trans_reg_C"/>
    <property type="match status" value="1"/>
</dbReference>
<dbReference type="InterPro" id="IPR039420">
    <property type="entry name" value="WalR-like"/>
</dbReference>
<dbReference type="InterPro" id="IPR001867">
    <property type="entry name" value="OmpR/PhoB-type_DNA-bd"/>
</dbReference>
<dbReference type="InterPro" id="IPR001789">
    <property type="entry name" value="Sig_transdc_resp-reg_receiver"/>
</dbReference>
<dbReference type="Pfam" id="PF00072">
    <property type="entry name" value="Response_reg"/>
    <property type="match status" value="1"/>
</dbReference>
<keyword evidence="6" id="KW-0597">Phosphoprotein</keyword>
<dbReference type="InterPro" id="IPR036388">
    <property type="entry name" value="WH-like_DNA-bd_sf"/>
</dbReference>
<feature type="DNA-binding region" description="OmpR/PhoB-type" evidence="7">
    <location>
        <begin position="131"/>
        <end position="229"/>
    </location>
</feature>
<feature type="domain" description="Response regulatory" evidence="8">
    <location>
        <begin position="7"/>
        <end position="120"/>
    </location>
</feature>
<dbReference type="CDD" id="cd00383">
    <property type="entry name" value="trans_reg_C"/>
    <property type="match status" value="1"/>
</dbReference>
<dbReference type="KEGG" id="ddh:Desde_4097"/>
<evidence type="ECO:0000256" key="4">
    <source>
        <dbReference type="ARBA" id="ARBA00023163"/>
    </source>
</evidence>
<accession>I4AEH3</accession>
<dbReference type="RefSeq" id="WP_014795829.1">
    <property type="nucleotide sequence ID" value="NC_018017.1"/>
</dbReference>
<dbReference type="PANTHER" id="PTHR48111:SF50">
    <property type="entry name" value="KDP OPERON TRANSCRIPTIONAL REGULATORY PROTEIN KDPE"/>
    <property type="match status" value="1"/>
</dbReference>
<dbReference type="GO" id="GO:0005829">
    <property type="term" value="C:cytosol"/>
    <property type="evidence" value="ECO:0007669"/>
    <property type="project" value="TreeGrafter"/>
</dbReference>